<accession>A0A6J5RY84</accession>
<keyword evidence="1" id="KW-1133">Transmembrane helix</keyword>
<sequence length="52" mass="5825">MNTWSDRTPRTLAEAGIHGDISSRDERKVLYFMAGFSIGTLATLFLLIKILP</sequence>
<keyword evidence="1" id="KW-0812">Transmembrane</keyword>
<evidence type="ECO:0000256" key="1">
    <source>
        <dbReference type="SAM" id="Phobius"/>
    </source>
</evidence>
<evidence type="ECO:0000313" key="2">
    <source>
        <dbReference type="EMBL" id="CAB4197185.1"/>
    </source>
</evidence>
<feature type="transmembrane region" description="Helical" evidence="1">
    <location>
        <begin position="29"/>
        <end position="51"/>
    </location>
</feature>
<protein>
    <submittedName>
        <fullName evidence="2">Uncharacterized protein</fullName>
    </submittedName>
</protein>
<gene>
    <name evidence="2" type="ORF">UFOVP1304_59</name>
</gene>
<reference evidence="2" key="1">
    <citation type="submission" date="2020-05" db="EMBL/GenBank/DDBJ databases">
        <authorList>
            <person name="Chiriac C."/>
            <person name="Salcher M."/>
            <person name="Ghai R."/>
            <person name="Kavagutti S V."/>
        </authorList>
    </citation>
    <scope>NUCLEOTIDE SEQUENCE</scope>
</reference>
<keyword evidence="1" id="KW-0472">Membrane</keyword>
<name>A0A6J5RY84_9CAUD</name>
<organism evidence="2">
    <name type="scientific">uncultured Caudovirales phage</name>
    <dbReference type="NCBI Taxonomy" id="2100421"/>
    <lineage>
        <taxon>Viruses</taxon>
        <taxon>Duplodnaviria</taxon>
        <taxon>Heunggongvirae</taxon>
        <taxon>Uroviricota</taxon>
        <taxon>Caudoviricetes</taxon>
        <taxon>Peduoviridae</taxon>
        <taxon>Maltschvirus</taxon>
        <taxon>Maltschvirus maltsch</taxon>
    </lineage>
</organism>
<dbReference type="EMBL" id="LR797253">
    <property type="protein sequence ID" value="CAB4197185.1"/>
    <property type="molecule type" value="Genomic_DNA"/>
</dbReference>
<proteinExistence type="predicted"/>